<dbReference type="OrthoDB" id="431626at2759"/>
<dbReference type="SMART" id="SM00913">
    <property type="entry name" value="IBN_N"/>
    <property type="match status" value="1"/>
</dbReference>
<dbReference type="AlphaFoldDB" id="A0A4Y7PWM7"/>
<evidence type="ECO:0000313" key="6">
    <source>
        <dbReference type="EMBL" id="TDL19426.1"/>
    </source>
</evidence>
<dbReference type="PANTHER" id="PTHR10997:SF9">
    <property type="entry name" value="IMPORTIN-9"/>
    <property type="match status" value="1"/>
</dbReference>
<dbReference type="STRING" id="50990.A0A4Y7PWM7"/>
<dbReference type="VEuPathDB" id="FungiDB:BD410DRAFT_792251"/>
<keyword evidence="3" id="KW-0653">Protein transport</keyword>
<accession>A0A4Y7PWM7</accession>
<dbReference type="PANTHER" id="PTHR10997">
    <property type="entry name" value="IMPORTIN-7, 8, 11"/>
    <property type="match status" value="1"/>
</dbReference>
<keyword evidence="2" id="KW-0813">Transport</keyword>
<dbReference type="InterPro" id="IPR001494">
    <property type="entry name" value="Importin-beta_N"/>
</dbReference>
<evidence type="ECO:0000313" key="7">
    <source>
        <dbReference type="Proteomes" id="UP000294933"/>
    </source>
</evidence>
<dbReference type="Gene3D" id="1.25.10.10">
    <property type="entry name" value="Leucine-rich Repeat Variant"/>
    <property type="match status" value="1"/>
</dbReference>
<gene>
    <name evidence="6" type="ORF">BD410DRAFT_792251</name>
</gene>
<dbReference type="Pfam" id="PF25018">
    <property type="entry name" value="HEAT_IPO9_c"/>
    <property type="match status" value="1"/>
</dbReference>
<dbReference type="EMBL" id="ML170197">
    <property type="protein sequence ID" value="TDL19426.1"/>
    <property type="molecule type" value="Genomic_DNA"/>
</dbReference>
<dbReference type="GO" id="GO:0005635">
    <property type="term" value="C:nuclear envelope"/>
    <property type="evidence" value="ECO:0007669"/>
    <property type="project" value="TreeGrafter"/>
</dbReference>
<dbReference type="GO" id="GO:0006606">
    <property type="term" value="P:protein import into nucleus"/>
    <property type="evidence" value="ECO:0007669"/>
    <property type="project" value="TreeGrafter"/>
</dbReference>
<dbReference type="InterPro" id="IPR056840">
    <property type="entry name" value="HEAT_IPO9_central"/>
</dbReference>
<evidence type="ECO:0000256" key="4">
    <source>
        <dbReference type="ARBA" id="ARBA00023242"/>
    </source>
</evidence>
<organism evidence="6 7">
    <name type="scientific">Rickenella mellea</name>
    <dbReference type="NCBI Taxonomy" id="50990"/>
    <lineage>
        <taxon>Eukaryota</taxon>
        <taxon>Fungi</taxon>
        <taxon>Dikarya</taxon>
        <taxon>Basidiomycota</taxon>
        <taxon>Agaricomycotina</taxon>
        <taxon>Agaricomycetes</taxon>
        <taxon>Hymenochaetales</taxon>
        <taxon>Rickenellaceae</taxon>
        <taxon>Rickenella</taxon>
    </lineage>
</organism>
<evidence type="ECO:0000256" key="3">
    <source>
        <dbReference type="ARBA" id="ARBA00022927"/>
    </source>
</evidence>
<evidence type="ECO:0000259" key="5">
    <source>
        <dbReference type="PROSITE" id="PS50166"/>
    </source>
</evidence>
<sequence length="1034" mass="113681">MSSQIAELLAASLQSDPNVRMTAELRLKEVLPNPETALNLSSIIVSQNIDVPVRQMTIIMLRKYVNERWSPYFPSFKGNPPTVEMKTQIRQAVFNGLSDPNSKIRSACAHTLSQVANSDWPDEYPDLLNSLIALLSSASPNSVHGAMQVFSEFIKSDLSEDQILPVLRQLLPVLLSILGSTEYSPLTRARTVSVFRQCVSALFMVKEQHPQAVKEATASVLPVWIEAFKTLLGMDPRADVENTNSWDNLAIRIQIFKTLDTIHISFRQALSSYLNDLLTSSLNHLSAILPTFTHYYLSSSSPSIPNASEEDPIELAQLGCPILDFMSALIRGGKAKAWLEPNLEWLVGTIIGWIQMTSEDEDTWGSDANAFVAQEDDESQQYSLRVAGLDLLSNLMERQPGGTTQALTNVVAQTVLRSKELREAGNAEWWRPLEAALASVGSLSEPLLEFIDDEEQSGRPKPIEIEPLLADVIPSLLSLSECPFLQGRSFVFASQFAKLLPTQLAGRYLTAAVEVIEAEGAGIPIKISAVKAIQNFTAELEDSVLLPIAPRIAKDLGPFLMLTSEDTLSLVLDTLSNIVEIDGGKWITPDLAQALVTATLEVWLKNNKDPIFISILTDILSSLASSPGEGVYQIVVTQSLPPLCNAIVNANPNDSWITSSAVDLIGSLVRGAPEAGLGEGFFGTLAPSLFKCLREAEDRDVLQNGVQCLTWIIRKDVQQLLAWHDEAGQSGIDHVLAVIAKLLNNQDESGGLVIGDLIIHLLRRASSAVIPVLPELLQAMVRRMVTAKTATFVQSLVIPFAFLIHTERDTVVTLLENTNVDGRSGLDILIQTWCENAETFQGFWPTRVSTLGLTQLFVSERPSLQNLIVKGELIVKPETKDVIMTRSKAKMIPHEFTSIPFPVKALKILIHDLQSSGPSAGIAGHNDDVDPDTDDDDAEWADEEKLVQGLKEDEFAFLSDMIGPRGVNFDNDDALLDDDDEDLKRDPVSVMDMTAHLLTFVRECAKRNTNNFASLVDQLSADEMLVMKRIVTEQ</sequence>
<reference evidence="6 7" key="1">
    <citation type="submission" date="2018-06" db="EMBL/GenBank/DDBJ databases">
        <title>A transcriptomic atlas of mushroom development highlights an independent origin of complex multicellularity.</title>
        <authorList>
            <consortium name="DOE Joint Genome Institute"/>
            <person name="Krizsan K."/>
            <person name="Almasi E."/>
            <person name="Merenyi Z."/>
            <person name="Sahu N."/>
            <person name="Viragh M."/>
            <person name="Koszo T."/>
            <person name="Mondo S."/>
            <person name="Kiss B."/>
            <person name="Balint B."/>
            <person name="Kues U."/>
            <person name="Barry K."/>
            <person name="Hegedus J.C."/>
            <person name="Henrissat B."/>
            <person name="Johnson J."/>
            <person name="Lipzen A."/>
            <person name="Ohm R."/>
            <person name="Nagy I."/>
            <person name="Pangilinan J."/>
            <person name="Yan J."/>
            <person name="Xiong Y."/>
            <person name="Grigoriev I.V."/>
            <person name="Hibbett D.S."/>
            <person name="Nagy L.G."/>
        </authorList>
    </citation>
    <scope>NUCLEOTIDE SEQUENCE [LARGE SCALE GENOMIC DNA]</scope>
    <source>
        <strain evidence="6 7">SZMC22713</strain>
    </source>
</reference>
<dbReference type="PROSITE" id="PS50166">
    <property type="entry name" value="IMPORTIN_B_NT"/>
    <property type="match status" value="1"/>
</dbReference>
<dbReference type="Proteomes" id="UP000294933">
    <property type="component" value="Unassembled WGS sequence"/>
</dbReference>
<keyword evidence="7" id="KW-1185">Reference proteome</keyword>
<dbReference type="SUPFAM" id="SSF48371">
    <property type="entry name" value="ARM repeat"/>
    <property type="match status" value="1"/>
</dbReference>
<dbReference type="GO" id="GO:0031267">
    <property type="term" value="F:small GTPase binding"/>
    <property type="evidence" value="ECO:0007669"/>
    <property type="project" value="InterPro"/>
</dbReference>
<proteinExistence type="predicted"/>
<feature type="domain" description="Importin N-terminal" evidence="5">
    <location>
        <begin position="23"/>
        <end position="99"/>
    </location>
</feature>
<evidence type="ECO:0000256" key="2">
    <source>
        <dbReference type="ARBA" id="ARBA00022448"/>
    </source>
</evidence>
<dbReference type="InterPro" id="IPR011989">
    <property type="entry name" value="ARM-like"/>
</dbReference>
<name>A0A4Y7PWM7_9AGAM</name>
<comment type="subcellular location">
    <subcellularLocation>
        <location evidence="1">Nucleus</location>
    </subcellularLocation>
</comment>
<dbReference type="Pfam" id="PF03810">
    <property type="entry name" value="IBN_N"/>
    <property type="match status" value="1"/>
</dbReference>
<keyword evidence="4" id="KW-0539">Nucleus</keyword>
<evidence type="ECO:0000256" key="1">
    <source>
        <dbReference type="ARBA" id="ARBA00004123"/>
    </source>
</evidence>
<dbReference type="GO" id="GO:0005829">
    <property type="term" value="C:cytosol"/>
    <property type="evidence" value="ECO:0007669"/>
    <property type="project" value="TreeGrafter"/>
</dbReference>
<protein>
    <submittedName>
        <fullName evidence="6">ARM repeat-containing protein</fullName>
    </submittedName>
</protein>
<dbReference type="InterPro" id="IPR016024">
    <property type="entry name" value="ARM-type_fold"/>
</dbReference>